<keyword evidence="2" id="KW-1185">Reference proteome</keyword>
<sequence>MRVVILGNAGSGKSTMARRLAAGRDIPVLSLDAIAFAQGAERRPLGDSLAALQNFLDTHDSWIIEGCYGDIAAAALPHCTELRFLNPGVETCVAHCEQRPWEPDKFASQAEQNAVLPGLIDWVRSYETRDDEYGLECHRRVFTEFAGLKREYSDTGAYDDDGF</sequence>
<dbReference type="SUPFAM" id="SSF52540">
    <property type="entry name" value="P-loop containing nucleoside triphosphate hydrolases"/>
    <property type="match status" value="1"/>
</dbReference>
<organism evidence="1 2">
    <name type="scientific">Elongatibacter sediminis</name>
    <dbReference type="NCBI Taxonomy" id="3119006"/>
    <lineage>
        <taxon>Bacteria</taxon>
        <taxon>Pseudomonadati</taxon>
        <taxon>Pseudomonadota</taxon>
        <taxon>Gammaproteobacteria</taxon>
        <taxon>Chromatiales</taxon>
        <taxon>Wenzhouxiangellaceae</taxon>
        <taxon>Elongatibacter</taxon>
    </lineage>
</organism>
<dbReference type="GO" id="GO:0016301">
    <property type="term" value="F:kinase activity"/>
    <property type="evidence" value="ECO:0007669"/>
    <property type="project" value="UniProtKB-KW"/>
</dbReference>
<protein>
    <submittedName>
        <fullName evidence="1">Shikimate kinase</fullName>
    </submittedName>
</protein>
<name>A0AAW9R6S4_9GAMM</name>
<proteinExistence type="predicted"/>
<keyword evidence="1" id="KW-0808">Transferase</keyword>
<dbReference type="Proteomes" id="UP001359886">
    <property type="component" value="Unassembled WGS sequence"/>
</dbReference>
<keyword evidence="1" id="KW-0418">Kinase</keyword>
<dbReference type="RefSeq" id="WP_354695219.1">
    <property type="nucleotide sequence ID" value="NZ_JAZHOG010000005.1"/>
</dbReference>
<dbReference type="InterPro" id="IPR027417">
    <property type="entry name" value="P-loop_NTPase"/>
</dbReference>
<evidence type="ECO:0000313" key="2">
    <source>
        <dbReference type="Proteomes" id="UP001359886"/>
    </source>
</evidence>
<dbReference type="InterPro" id="IPR052922">
    <property type="entry name" value="Cytidylate_Kinase-2"/>
</dbReference>
<dbReference type="EMBL" id="JAZHOG010000005">
    <property type="protein sequence ID" value="MEJ8567899.1"/>
    <property type="molecule type" value="Genomic_DNA"/>
</dbReference>
<dbReference type="AlphaFoldDB" id="A0AAW9R6S4"/>
<dbReference type="Gene3D" id="3.40.50.300">
    <property type="entry name" value="P-loop containing nucleotide triphosphate hydrolases"/>
    <property type="match status" value="1"/>
</dbReference>
<reference evidence="1 2" key="1">
    <citation type="submission" date="2024-02" db="EMBL/GenBank/DDBJ databases">
        <title>A novel Wenzhouxiangellaceae bacterium, isolated from coastal sediments.</title>
        <authorList>
            <person name="Du Z.-J."/>
            <person name="Ye Y.-Q."/>
            <person name="Zhang X.-Y."/>
        </authorList>
    </citation>
    <scope>NUCLEOTIDE SEQUENCE [LARGE SCALE GENOMIC DNA]</scope>
    <source>
        <strain evidence="1 2">CH-27</strain>
    </source>
</reference>
<evidence type="ECO:0000313" key="1">
    <source>
        <dbReference type="EMBL" id="MEJ8567899.1"/>
    </source>
</evidence>
<comment type="caution">
    <text evidence="1">The sequence shown here is derived from an EMBL/GenBank/DDBJ whole genome shotgun (WGS) entry which is preliminary data.</text>
</comment>
<accession>A0AAW9R6S4</accession>
<dbReference type="PANTHER" id="PTHR37816:SF1">
    <property type="entry name" value="TOXIN"/>
    <property type="match status" value="1"/>
</dbReference>
<dbReference type="PANTHER" id="PTHR37816">
    <property type="entry name" value="YALI0E33011P"/>
    <property type="match status" value="1"/>
</dbReference>
<gene>
    <name evidence="1" type="ORF">V3330_09705</name>
</gene>